<dbReference type="Gene3D" id="3.40.1090.10">
    <property type="entry name" value="Cytosolic phospholipase A2 catalytic domain"/>
    <property type="match status" value="2"/>
</dbReference>
<evidence type="ECO:0000256" key="4">
    <source>
        <dbReference type="PROSITE-ProRule" id="PRU01161"/>
    </source>
</evidence>
<proteinExistence type="predicted"/>
<feature type="transmembrane region" description="Helical" evidence="5">
    <location>
        <begin position="15"/>
        <end position="37"/>
    </location>
</feature>
<evidence type="ECO:0000256" key="1">
    <source>
        <dbReference type="ARBA" id="ARBA00022801"/>
    </source>
</evidence>
<dbReference type="InterPro" id="IPR002641">
    <property type="entry name" value="PNPLA_dom"/>
</dbReference>
<gene>
    <name evidence="7" type="ORF">ACFL27_25560</name>
</gene>
<name>A0ABV6Z545_UNCC1</name>
<dbReference type="SUPFAM" id="SSF52151">
    <property type="entry name" value="FabD/lysophospholipase-like"/>
    <property type="match status" value="1"/>
</dbReference>
<dbReference type="InterPro" id="IPR050301">
    <property type="entry name" value="NTE"/>
</dbReference>
<protein>
    <submittedName>
        <fullName evidence="7">Patatin-like phospholipase family protein</fullName>
    </submittedName>
</protein>
<evidence type="ECO:0000256" key="3">
    <source>
        <dbReference type="ARBA" id="ARBA00023098"/>
    </source>
</evidence>
<dbReference type="PROSITE" id="PS51635">
    <property type="entry name" value="PNPLA"/>
    <property type="match status" value="1"/>
</dbReference>
<dbReference type="PANTHER" id="PTHR14226">
    <property type="entry name" value="NEUROPATHY TARGET ESTERASE/SWISS CHEESE D.MELANOGASTER"/>
    <property type="match status" value="1"/>
</dbReference>
<reference evidence="7 8" key="1">
    <citation type="submission" date="2024-09" db="EMBL/GenBank/DDBJ databases">
        <title>Laminarin stimulates single cell rates of sulfate reduction while oxygen inhibits transcriptomic activity in coastal marine sediment.</title>
        <authorList>
            <person name="Lindsay M."/>
            <person name="Orcutt B."/>
            <person name="Emerson D."/>
            <person name="Stepanauskas R."/>
            <person name="D'Angelo T."/>
        </authorList>
    </citation>
    <scope>NUCLEOTIDE SEQUENCE [LARGE SCALE GENOMIC DNA]</scope>
    <source>
        <strain evidence="7">SAG AM-311-K15</strain>
    </source>
</reference>
<feature type="short sequence motif" description="DGA/G" evidence="4">
    <location>
        <begin position="137"/>
        <end position="139"/>
    </location>
</feature>
<evidence type="ECO:0000259" key="6">
    <source>
        <dbReference type="PROSITE" id="PS51635"/>
    </source>
</evidence>
<dbReference type="PANTHER" id="PTHR14226:SF29">
    <property type="entry name" value="NEUROPATHY TARGET ESTERASE SWS"/>
    <property type="match status" value="1"/>
</dbReference>
<keyword evidence="1 4" id="KW-0378">Hydrolase</keyword>
<accession>A0ABV6Z545</accession>
<feature type="active site" description="Proton acceptor" evidence="4">
    <location>
        <position position="137"/>
    </location>
</feature>
<dbReference type="Pfam" id="PF01734">
    <property type="entry name" value="Patatin"/>
    <property type="match status" value="1"/>
</dbReference>
<dbReference type="Proteomes" id="UP001594351">
    <property type="component" value="Unassembled WGS sequence"/>
</dbReference>
<comment type="caution">
    <text evidence="4">Lacks conserved residue(s) required for the propagation of feature annotation.</text>
</comment>
<keyword evidence="5" id="KW-1133">Transmembrane helix</keyword>
<keyword evidence="5" id="KW-0812">Transmembrane</keyword>
<evidence type="ECO:0000313" key="7">
    <source>
        <dbReference type="EMBL" id="MFC1853569.1"/>
    </source>
</evidence>
<organism evidence="7 8">
    <name type="scientific">candidate division CSSED10-310 bacterium</name>
    <dbReference type="NCBI Taxonomy" id="2855610"/>
    <lineage>
        <taxon>Bacteria</taxon>
        <taxon>Bacteria division CSSED10-310</taxon>
    </lineage>
</organism>
<feature type="non-terminal residue" evidence="7">
    <location>
        <position position="1"/>
    </location>
</feature>
<keyword evidence="8" id="KW-1185">Reference proteome</keyword>
<feature type="short sequence motif" description="GXSXG" evidence="4">
    <location>
        <begin position="19"/>
        <end position="23"/>
    </location>
</feature>
<dbReference type="EMBL" id="JBHPBY010000535">
    <property type="protein sequence ID" value="MFC1853569.1"/>
    <property type="molecule type" value="Genomic_DNA"/>
</dbReference>
<keyword evidence="2 4" id="KW-0442">Lipid degradation</keyword>
<evidence type="ECO:0000256" key="5">
    <source>
        <dbReference type="SAM" id="Phobius"/>
    </source>
</evidence>
<feature type="domain" description="PNPLA" evidence="6">
    <location>
        <begin position="1"/>
        <end position="150"/>
    </location>
</feature>
<dbReference type="InterPro" id="IPR016035">
    <property type="entry name" value="Acyl_Trfase/lysoPLipase"/>
</dbReference>
<evidence type="ECO:0000256" key="2">
    <source>
        <dbReference type="ARBA" id="ARBA00022963"/>
    </source>
</evidence>
<feature type="active site" description="Nucleophile" evidence="4">
    <location>
        <position position="21"/>
    </location>
</feature>
<evidence type="ECO:0000313" key="8">
    <source>
        <dbReference type="Proteomes" id="UP001594351"/>
    </source>
</evidence>
<comment type="caution">
    <text evidence="7">The sequence shown here is derived from an EMBL/GenBank/DDBJ whole genome shotgun (WGS) entry which is preliminary data.</text>
</comment>
<keyword evidence="3 4" id="KW-0443">Lipid metabolism</keyword>
<keyword evidence="5" id="KW-0472">Membrane</keyword>
<sequence length="253" mass="28205">IEFIKALDEMGLKPAIISGTSIGAIIGAFYAAGISGLEMENYVKEIKFKDLYKMIDLSLIKNSAVLKGDGVEEFLTSKIPIHDFEALPIPLKIVATDFWKRDEVIIESGQIIPAVRASISLPAMFKPVELQGRVLIDGGAVNPLPYDIIRDQCDILIAIDVSGEKIPDEDNSVPKMFECILSTFQIMQTSIVESKMALSKPDIYIKPVLRNIRVLDFHRYKEIMEGVQEDVLVFKKKLRALLTSDEPLNSPQP</sequence>